<proteinExistence type="predicted"/>
<keyword evidence="5" id="KW-1185">Reference proteome</keyword>
<dbReference type="RefSeq" id="WP_407349433.1">
    <property type="nucleotide sequence ID" value="NZ_CP136864.1"/>
</dbReference>
<accession>A0ABZ0I8L2</accession>
<evidence type="ECO:0000313" key="4">
    <source>
        <dbReference type="EMBL" id="WOJ94800.1"/>
    </source>
</evidence>
<dbReference type="Pfam" id="PF10996">
    <property type="entry name" value="Beta-Casp"/>
    <property type="match status" value="1"/>
</dbReference>
<reference evidence="4 5" key="1">
    <citation type="submission" date="2023-10" db="EMBL/GenBank/DDBJ databases">
        <title>Two novel species belonging to the OM43/NOR5 clade.</title>
        <authorList>
            <person name="Park M."/>
        </authorList>
    </citation>
    <scope>NUCLEOTIDE SEQUENCE [LARGE SCALE GENOMIC DNA]</scope>
    <source>
        <strain evidence="4 5">IMCC43200</strain>
    </source>
</reference>
<dbReference type="SMART" id="SM00849">
    <property type="entry name" value="Lactamase_B"/>
    <property type="match status" value="1"/>
</dbReference>
<dbReference type="EC" id="3.-.-.-" evidence="4"/>
<dbReference type="Pfam" id="PF00753">
    <property type="entry name" value="Lactamase_B"/>
    <property type="match status" value="1"/>
</dbReference>
<dbReference type="Gene3D" id="3.60.15.10">
    <property type="entry name" value="Ribonuclease Z/Hydroxyacylglutathione hydrolase-like"/>
    <property type="match status" value="1"/>
</dbReference>
<dbReference type="InterPro" id="IPR011108">
    <property type="entry name" value="RMMBL"/>
</dbReference>
<dbReference type="SUPFAM" id="SSF56281">
    <property type="entry name" value="Metallo-hydrolase/oxidoreductase"/>
    <property type="match status" value="1"/>
</dbReference>
<dbReference type="GO" id="GO:0016787">
    <property type="term" value="F:hydrolase activity"/>
    <property type="evidence" value="ECO:0007669"/>
    <property type="project" value="UniProtKB-KW"/>
</dbReference>
<dbReference type="PANTHER" id="PTHR11203:SF37">
    <property type="entry name" value="INTEGRATOR COMPLEX SUBUNIT 11"/>
    <property type="match status" value="1"/>
</dbReference>
<sequence>MASITSYGAAREVTGSCHLLESPACGRVLLDCGMHQGGDAVDRLHDERFAFDPASIDAVILSHAHLDHSGLLPRLCQGGFRGPILCTPATAELLRIMLHDAVGLYLRDLEYKNRRNARRGRPLIEASYGVEDVETALSACIGVEYRKHHSLGAGNSASICFHDAGHILGSAICEVLLQEDGQQKRLVFSGDLGKTDSVLMREPAQLQEADILLMESTYGDRDHRPEGDTLTELRDLLRETWSQGGNVMIPAFAVGRTQEILFHLGTLHHSGELDGWRVFLDSPMAISVTQVYDHWLKLLDTQDIRALDDAKKSSLAEFLPTLSLTPDTDQSMAINRIKGGAIIIAGSGMCTGGRIRHHFKHGIWQANNTIIFTGFQAQGTLGRLLVDGASHVRLFGEEYIVKARIATLGALSAHAGQQQLVDWRASFRSNPLTLLIHGEEKAQQVLADRLRQELDCDLVIPERGQSIEF</sequence>
<evidence type="ECO:0000256" key="1">
    <source>
        <dbReference type="ARBA" id="ARBA00022801"/>
    </source>
</evidence>
<dbReference type="Proteomes" id="UP001626537">
    <property type="component" value="Chromosome"/>
</dbReference>
<name>A0ABZ0I8L2_9GAMM</name>
<feature type="domain" description="Metallo-beta-lactamase" evidence="2">
    <location>
        <begin position="14"/>
        <end position="245"/>
    </location>
</feature>
<dbReference type="Gene3D" id="3.40.50.10890">
    <property type="match status" value="1"/>
</dbReference>
<dbReference type="EMBL" id="CP136864">
    <property type="protein sequence ID" value="WOJ94800.1"/>
    <property type="molecule type" value="Genomic_DNA"/>
</dbReference>
<dbReference type="InterPro" id="IPR036866">
    <property type="entry name" value="RibonucZ/Hydroxyglut_hydro"/>
</dbReference>
<organism evidence="4 5">
    <name type="scientific">Congregibacter variabilis</name>
    <dbReference type="NCBI Taxonomy" id="3081200"/>
    <lineage>
        <taxon>Bacteria</taxon>
        <taxon>Pseudomonadati</taxon>
        <taxon>Pseudomonadota</taxon>
        <taxon>Gammaproteobacteria</taxon>
        <taxon>Cellvibrionales</taxon>
        <taxon>Halieaceae</taxon>
        <taxon>Congregibacter</taxon>
    </lineage>
</organism>
<dbReference type="CDD" id="cd16295">
    <property type="entry name" value="TTHA0252-CPSF-like_MBL-fold"/>
    <property type="match status" value="1"/>
</dbReference>
<dbReference type="InterPro" id="IPR050698">
    <property type="entry name" value="MBL"/>
</dbReference>
<dbReference type="PANTHER" id="PTHR11203">
    <property type="entry name" value="CLEAVAGE AND POLYADENYLATION SPECIFICITY FACTOR FAMILY MEMBER"/>
    <property type="match status" value="1"/>
</dbReference>
<evidence type="ECO:0000313" key="5">
    <source>
        <dbReference type="Proteomes" id="UP001626537"/>
    </source>
</evidence>
<evidence type="ECO:0000259" key="3">
    <source>
        <dbReference type="SMART" id="SM01027"/>
    </source>
</evidence>
<dbReference type="Pfam" id="PF07521">
    <property type="entry name" value="RMMBL"/>
    <property type="match status" value="1"/>
</dbReference>
<feature type="domain" description="Beta-Casp" evidence="3">
    <location>
        <begin position="257"/>
        <end position="385"/>
    </location>
</feature>
<gene>
    <name evidence="4" type="ORF">R0135_06430</name>
</gene>
<dbReference type="InterPro" id="IPR001279">
    <property type="entry name" value="Metallo-B-lactamas"/>
</dbReference>
<dbReference type="SMART" id="SM01027">
    <property type="entry name" value="Beta-Casp"/>
    <property type="match status" value="1"/>
</dbReference>
<dbReference type="InterPro" id="IPR022712">
    <property type="entry name" value="Beta_Casp"/>
</dbReference>
<evidence type="ECO:0000259" key="2">
    <source>
        <dbReference type="SMART" id="SM00849"/>
    </source>
</evidence>
<protein>
    <submittedName>
        <fullName evidence="4">MBL fold metallo-hydrolase</fullName>
        <ecNumber evidence="4">3.-.-.-</ecNumber>
    </submittedName>
</protein>
<keyword evidence="1 4" id="KW-0378">Hydrolase</keyword>